<keyword evidence="2" id="KW-0349">Heme</keyword>
<evidence type="ECO:0000256" key="4">
    <source>
        <dbReference type="ARBA" id="ARBA00022723"/>
    </source>
</evidence>
<evidence type="ECO:0000256" key="5">
    <source>
        <dbReference type="ARBA" id="ARBA00022989"/>
    </source>
</evidence>
<evidence type="ECO:0000256" key="8">
    <source>
        <dbReference type="SAM" id="Phobius"/>
    </source>
</evidence>
<name>A0A3D9SJD6_9ACTN</name>
<proteinExistence type="predicted"/>
<comment type="caution">
    <text evidence="9">The sequence shown here is derived from an EMBL/GenBank/DDBJ whole genome shotgun (WGS) entry which is preliminary data.</text>
</comment>
<feature type="transmembrane region" description="Helical" evidence="8">
    <location>
        <begin position="21"/>
        <end position="40"/>
    </location>
</feature>
<dbReference type="OrthoDB" id="9788081at2"/>
<protein>
    <submittedName>
        <fullName evidence="9">Succinate dehydrogenase / fumarate reductase cytochrome b subunit</fullName>
    </submittedName>
</protein>
<keyword evidence="5 8" id="KW-1133">Transmembrane helix</keyword>
<dbReference type="RefSeq" id="WP_116021740.1">
    <property type="nucleotide sequence ID" value="NZ_QTTT01000001.1"/>
</dbReference>
<dbReference type="GO" id="GO:0046872">
    <property type="term" value="F:metal ion binding"/>
    <property type="evidence" value="ECO:0007669"/>
    <property type="project" value="UniProtKB-KW"/>
</dbReference>
<reference evidence="9 10" key="1">
    <citation type="submission" date="2018-08" db="EMBL/GenBank/DDBJ databases">
        <title>Sequencing the genomes of 1000 actinobacteria strains.</title>
        <authorList>
            <person name="Klenk H.-P."/>
        </authorList>
    </citation>
    <scope>NUCLEOTIDE SEQUENCE [LARGE SCALE GENOMIC DNA]</scope>
    <source>
        <strain evidence="9 10">DSM 43927</strain>
    </source>
</reference>
<evidence type="ECO:0000256" key="1">
    <source>
        <dbReference type="ARBA" id="ARBA00004370"/>
    </source>
</evidence>
<dbReference type="EMBL" id="QTTT01000001">
    <property type="protein sequence ID" value="REE96026.1"/>
    <property type="molecule type" value="Genomic_DNA"/>
</dbReference>
<dbReference type="AlphaFoldDB" id="A0A3D9SJD6"/>
<accession>A0A3D9SJD6</accession>
<dbReference type="SUPFAM" id="SSF81343">
    <property type="entry name" value="Fumarate reductase respiratory complex transmembrane subunits"/>
    <property type="match status" value="1"/>
</dbReference>
<dbReference type="CDD" id="cd03498">
    <property type="entry name" value="SQR_TypeB_2_TM"/>
    <property type="match status" value="1"/>
</dbReference>
<dbReference type="InterPro" id="IPR000701">
    <property type="entry name" value="SuccDH_FuR_B_TM-su"/>
</dbReference>
<comment type="subcellular location">
    <subcellularLocation>
        <location evidence="1">Membrane</location>
    </subcellularLocation>
</comment>
<feature type="transmembrane region" description="Helical" evidence="8">
    <location>
        <begin position="203"/>
        <end position="226"/>
    </location>
</feature>
<gene>
    <name evidence="9" type="ORF">DFJ69_1447</name>
</gene>
<feature type="transmembrane region" description="Helical" evidence="8">
    <location>
        <begin position="165"/>
        <end position="182"/>
    </location>
</feature>
<evidence type="ECO:0000256" key="2">
    <source>
        <dbReference type="ARBA" id="ARBA00022617"/>
    </source>
</evidence>
<organism evidence="9 10">
    <name type="scientific">Thermomonospora umbrina</name>
    <dbReference type="NCBI Taxonomy" id="111806"/>
    <lineage>
        <taxon>Bacteria</taxon>
        <taxon>Bacillati</taxon>
        <taxon>Actinomycetota</taxon>
        <taxon>Actinomycetes</taxon>
        <taxon>Streptosporangiales</taxon>
        <taxon>Thermomonosporaceae</taxon>
        <taxon>Thermomonospora</taxon>
    </lineage>
</organism>
<evidence type="ECO:0000256" key="7">
    <source>
        <dbReference type="ARBA" id="ARBA00023136"/>
    </source>
</evidence>
<keyword evidence="7 8" id="KW-0472">Membrane</keyword>
<dbReference type="GO" id="GO:0016020">
    <property type="term" value="C:membrane"/>
    <property type="evidence" value="ECO:0007669"/>
    <property type="project" value="UniProtKB-SubCell"/>
</dbReference>
<keyword evidence="4" id="KW-0479">Metal-binding</keyword>
<evidence type="ECO:0000256" key="3">
    <source>
        <dbReference type="ARBA" id="ARBA00022692"/>
    </source>
</evidence>
<feature type="transmembrane region" description="Helical" evidence="8">
    <location>
        <begin position="115"/>
        <end position="136"/>
    </location>
</feature>
<evidence type="ECO:0000256" key="6">
    <source>
        <dbReference type="ARBA" id="ARBA00023004"/>
    </source>
</evidence>
<feature type="transmembrane region" description="Helical" evidence="8">
    <location>
        <begin position="70"/>
        <end position="95"/>
    </location>
</feature>
<keyword evidence="6" id="KW-0408">Iron</keyword>
<evidence type="ECO:0000313" key="10">
    <source>
        <dbReference type="Proteomes" id="UP000256661"/>
    </source>
</evidence>
<sequence>MVQTSPRAIPALYRSTVGKKSIMAVTGVVLVLYIVLHMVGNLKIFFGPEEIDGYSAWLRTFGEPVLHHEWFLWILRVVLLASVILHITMAVQLTLRAKKARPVRYQHRAKVRGSYAARTMRWGGVIIFFFVIYHVLDLTTGTVNPGYEHGEVYRNVTADFAPERWYVTLFYTLAVVSLGFHLRHGLVSGLQSLGGKSPQKARTLNLAATAFAVVIVAGFLSVPFAVTVGLVD</sequence>
<dbReference type="Pfam" id="PF01127">
    <property type="entry name" value="Sdh_cyt"/>
    <property type="match status" value="1"/>
</dbReference>
<dbReference type="NCBIfam" id="TIGR02046">
    <property type="entry name" value="sdhC_b558_fam"/>
    <property type="match status" value="1"/>
</dbReference>
<dbReference type="Gene3D" id="1.20.1300.10">
    <property type="entry name" value="Fumarate reductase/succinate dehydrogenase, transmembrane subunit"/>
    <property type="match status" value="1"/>
</dbReference>
<keyword evidence="10" id="KW-1185">Reference proteome</keyword>
<dbReference type="InterPro" id="IPR034804">
    <property type="entry name" value="SQR/QFR_C/D"/>
</dbReference>
<evidence type="ECO:0000313" key="9">
    <source>
        <dbReference type="EMBL" id="REE96026.1"/>
    </source>
</evidence>
<dbReference type="InterPro" id="IPR011138">
    <property type="entry name" value="Cytochrome_b-558"/>
</dbReference>
<dbReference type="Proteomes" id="UP000256661">
    <property type="component" value="Unassembled WGS sequence"/>
</dbReference>
<keyword evidence="3 8" id="KW-0812">Transmembrane</keyword>